<feature type="region of interest" description="Disordered" evidence="1">
    <location>
        <begin position="98"/>
        <end position="133"/>
    </location>
</feature>
<reference evidence="2" key="1">
    <citation type="journal article" date="2019" name="Sci. Rep.">
        <title>Draft genome of Tanacetum cinerariifolium, the natural source of mosquito coil.</title>
        <authorList>
            <person name="Yamashiro T."/>
            <person name="Shiraishi A."/>
            <person name="Satake H."/>
            <person name="Nakayama K."/>
        </authorList>
    </citation>
    <scope>NUCLEOTIDE SEQUENCE</scope>
</reference>
<protein>
    <submittedName>
        <fullName evidence="2">Uncharacterized protein</fullName>
    </submittedName>
</protein>
<proteinExistence type="predicted"/>
<dbReference type="EMBL" id="BKCJ010000408">
    <property type="protein sequence ID" value="GEU32925.1"/>
    <property type="molecule type" value="Genomic_DNA"/>
</dbReference>
<dbReference type="AlphaFoldDB" id="A0A6L2JAC2"/>
<comment type="caution">
    <text evidence="2">The sequence shown here is derived from an EMBL/GenBank/DDBJ whole genome shotgun (WGS) entry which is preliminary data.</text>
</comment>
<accession>A0A6L2JAC2</accession>
<evidence type="ECO:0000256" key="1">
    <source>
        <dbReference type="SAM" id="MobiDB-lite"/>
    </source>
</evidence>
<sequence>MTPPLVFSTPPQIPNINTSERPHVTTIVFAATTPENMPFAYRASALAKPNPMIKYFSEYYDEEQEMEPRPEPTREATPPLWLRSPRVRRQRERVVGFKDSPNWEGCGAGRNADGSRPSAIEATKNGNRGINLPPLLAAHLGRNKSG</sequence>
<organism evidence="2">
    <name type="scientific">Tanacetum cinerariifolium</name>
    <name type="common">Dalmatian daisy</name>
    <name type="synonym">Chrysanthemum cinerariifolium</name>
    <dbReference type="NCBI Taxonomy" id="118510"/>
    <lineage>
        <taxon>Eukaryota</taxon>
        <taxon>Viridiplantae</taxon>
        <taxon>Streptophyta</taxon>
        <taxon>Embryophyta</taxon>
        <taxon>Tracheophyta</taxon>
        <taxon>Spermatophyta</taxon>
        <taxon>Magnoliopsida</taxon>
        <taxon>eudicotyledons</taxon>
        <taxon>Gunneridae</taxon>
        <taxon>Pentapetalae</taxon>
        <taxon>asterids</taxon>
        <taxon>campanulids</taxon>
        <taxon>Asterales</taxon>
        <taxon>Asteraceae</taxon>
        <taxon>Asteroideae</taxon>
        <taxon>Anthemideae</taxon>
        <taxon>Anthemidinae</taxon>
        <taxon>Tanacetum</taxon>
    </lineage>
</organism>
<name>A0A6L2JAC2_TANCI</name>
<evidence type="ECO:0000313" key="2">
    <source>
        <dbReference type="EMBL" id="GEU32925.1"/>
    </source>
</evidence>
<gene>
    <name evidence="2" type="ORF">Tci_004903</name>
</gene>